<name>A0A0D9WVX8_9ORYZ</name>
<evidence type="ECO:0000313" key="2">
    <source>
        <dbReference type="EnsemblPlants" id="LPERR07G03790.3"/>
    </source>
</evidence>
<dbReference type="PROSITE" id="PS51257">
    <property type="entry name" value="PROKAR_LIPOPROTEIN"/>
    <property type="match status" value="1"/>
</dbReference>
<keyword evidence="1" id="KW-0812">Transmembrane</keyword>
<evidence type="ECO:0000313" key="3">
    <source>
        <dbReference type="Proteomes" id="UP000032180"/>
    </source>
</evidence>
<keyword evidence="3" id="KW-1185">Reference proteome</keyword>
<dbReference type="Proteomes" id="UP000032180">
    <property type="component" value="Chromosome 7"/>
</dbReference>
<reference evidence="2 3" key="1">
    <citation type="submission" date="2012-08" db="EMBL/GenBank/DDBJ databases">
        <title>Oryza genome evolution.</title>
        <authorList>
            <person name="Wing R.A."/>
        </authorList>
    </citation>
    <scope>NUCLEOTIDE SEQUENCE</scope>
</reference>
<evidence type="ECO:0000256" key="1">
    <source>
        <dbReference type="SAM" id="Phobius"/>
    </source>
</evidence>
<dbReference type="HOGENOM" id="CLU_200735_0_0_1"/>
<feature type="transmembrane region" description="Helical" evidence="1">
    <location>
        <begin position="44"/>
        <end position="65"/>
    </location>
</feature>
<dbReference type="EnsemblPlants" id="LPERR07G03790.3">
    <property type="protein sequence ID" value="LPERR07G03790.3"/>
    <property type="gene ID" value="LPERR07G03790"/>
</dbReference>
<proteinExistence type="predicted"/>
<sequence length="74" mass="8335">MQQSSSRHSVLYKTTERTVVILGGLSTLFVGCLMMIYAKTWVDILFLLSMLLVFAITPVYAAMALHDAHRMERG</sequence>
<reference evidence="2" key="3">
    <citation type="submission" date="2015-04" db="UniProtKB">
        <authorList>
            <consortium name="EnsemblPlants"/>
        </authorList>
    </citation>
    <scope>IDENTIFICATION</scope>
</reference>
<organism evidence="2 3">
    <name type="scientific">Leersia perrieri</name>
    <dbReference type="NCBI Taxonomy" id="77586"/>
    <lineage>
        <taxon>Eukaryota</taxon>
        <taxon>Viridiplantae</taxon>
        <taxon>Streptophyta</taxon>
        <taxon>Embryophyta</taxon>
        <taxon>Tracheophyta</taxon>
        <taxon>Spermatophyta</taxon>
        <taxon>Magnoliopsida</taxon>
        <taxon>Liliopsida</taxon>
        <taxon>Poales</taxon>
        <taxon>Poaceae</taxon>
        <taxon>BOP clade</taxon>
        <taxon>Oryzoideae</taxon>
        <taxon>Oryzeae</taxon>
        <taxon>Oryzinae</taxon>
        <taxon>Leersia</taxon>
    </lineage>
</organism>
<feature type="transmembrane region" description="Helical" evidence="1">
    <location>
        <begin position="20"/>
        <end position="38"/>
    </location>
</feature>
<dbReference type="AlphaFoldDB" id="A0A0D9WVX8"/>
<protein>
    <submittedName>
        <fullName evidence="2">Uncharacterized protein</fullName>
    </submittedName>
</protein>
<keyword evidence="1" id="KW-1133">Transmembrane helix</keyword>
<dbReference type="Gramene" id="LPERR07G03790.3">
    <property type="protein sequence ID" value="LPERR07G03790.3"/>
    <property type="gene ID" value="LPERR07G03790"/>
</dbReference>
<keyword evidence="1" id="KW-0472">Membrane</keyword>
<accession>A0A0D9WVX8</accession>
<reference evidence="3" key="2">
    <citation type="submission" date="2013-12" db="EMBL/GenBank/DDBJ databases">
        <authorList>
            <person name="Yu Y."/>
            <person name="Lee S."/>
            <person name="de Baynast K."/>
            <person name="Wissotski M."/>
            <person name="Liu L."/>
            <person name="Talag J."/>
            <person name="Goicoechea J."/>
            <person name="Angelova A."/>
            <person name="Jetty R."/>
            <person name="Kudrna D."/>
            <person name="Golser W."/>
            <person name="Rivera L."/>
            <person name="Zhang J."/>
            <person name="Wing R."/>
        </authorList>
    </citation>
    <scope>NUCLEOTIDE SEQUENCE</scope>
</reference>